<evidence type="ECO:0000256" key="10">
    <source>
        <dbReference type="SAM" id="Phobius"/>
    </source>
</evidence>
<dbReference type="CDD" id="cd00063">
    <property type="entry name" value="FN3"/>
    <property type="match status" value="2"/>
</dbReference>
<evidence type="ECO:0000259" key="12">
    <source>
        <dbReference type="PROSITE" id="PS50853"/>
    </source>
</evidence>
<keyword evidence="6 10" id="KW-0472">Membrane</keyword>
<dbReference type="STRING" id="240159.A0A4U5V6N7"/>
<name>A0A4U5V6N7_COLLU</name>
<dbReference type="SMART" id="SM00409">
    <property type="entry name" value="IG"/>
    <property type="match status" value="3"/>
</dbReference>
<keyword evidence="3" id="KW-0732">Signal</keyword>
<dbReference type="InterPro" id="IPR036116">
    <property type="entry name" value="FN3_sf"/>
</dbReference>
<evidence type="ECO:0000259" key="11">
    <source>
        <dbReference type="PROSITE" id="PS50835"/>
    </source>
</evidence>
<gene>
    <name evidence="13" type="ORF">D9C73_017646</name>
</gene>
<dbReference type="Pfam" id="PF00041">
    <property type="entry name" value="fn3"/>
    <property type="match status" value="2"/>
</dbReference>
<dbReference type="SMART" id="SM00406">
    <property type="entry name" value="IGv"/>
    <property type="match status" value="1"/>
</dbReference>
<dbReference type="Gene3D" id="2.60.40.10">
    <property type="entry name" value="Immunoglobulins"/>
    <property type="match status" value="5"/>
</dbReference>
<dbReference type="Proteomes" id="UP000298787">
    <property type="component" value="Chromosome 15"/>
</dbReference>
<evidence type="ECO:0000256" key="2">
    <source>
        <dbReference type="ARBA" id="ARBA00022692"/>
    </source>
</evidence>
<evidence type="ECO:0000256" key="6">
    <source>
        <dbReference type="ARBA" id="ARBA00023136"/>
    </source>
</evidence>
<reference evidence="13 14" key="1">
    <citation type="submission" date="2019-01" db="EMBL/GenBank/DDBJ databases">
        <title>Genome Assembly of Collichthys lucidus.</title>
        <authorList>
            <person name="Cai M."/>
            <person name="Xiao S."/>
        </authorList>
    </citation>
    <scope>NUCLEOTIDE SEQUENCE [LARGE SCALE GENOMIC DNA]</scope>
    <source>
        <strain evidence="13">JT15FE1705JMU</strain>
        <tissue evidence="13">Muscle</tissue>
    </source>
</reference>
<dbReference type="PANTHER" id="PTHR12231:SF242">
    <property type="entry name" value="ROUNDABOUT HOMOLOG 2"/>
    <property type="match status" value="1"/>
</dbReference>
<feature type="compositionally biased region" description="Polar residues" evidence="9">
    <location>
        <begin position="1017"/>
        <end position="1033"/>
    </location>
</feature>
<evidence type="ECO:0000256" key="5">
    <source>
        <dbReference type="ARBA" id="ARBA00022989"/>
    </source>
</evidence>
<feature type="compositionally biased region" description="Low complexity" evidence="9">
    <location>
        <begin position="805"/>
        <end position="823"/>
    </location>
</feature>
<keyword evidence="14" id="KW-1185">Reference proteome</keyword>
<feature type="domain" description="Fibronectin type-III" evidence="12">
    <location>
        <begin position="293"/>
        <end position="387"/>
    </location>
</feature>
<feature type="compositionally biased region" description="Basic and acidic residues" evidence="9">
    <location>
        <begin position="1054"/>
        <end position="1065"/>
    </location>
</feature>
<dbReference type="Pfam" id="PF07679">
    <property type="entry name" value="I-set"/>
    <property type="match status" value="1"/>
</dbReference>
<dbReference type="InterPro" id="IPR013106">
    <property type="entry name" value="Ig_V-set"/>
</dbReference>
<keyword evidence="7" id="KW-1015">Disulfide bond</keyword>
<dbReference type="SMART" id="SM00408">
    <property type="entry name" value="IGc2"/>
    <property type="match status" value="2"/>
</dbReference>
<dbReference type="FunFam" id="2.60.40.10:FF:000008">
    <property type="entry name" value="roundabout homolog 2 isoform X2"/>
    <property type="match status" value="1"/>
</dbReference>
<feature type="region of interest" description="Disordered" evidence="9">
    <location>
        <begin position="702"/>
        <end position="776"/>
    </location>
</feature>
<dbReference type="GO" id="GO:0016020">
    <property type="term" value="C:membrane"/>
    <property type="evidence" value="ECO:0007669"/>
    <property type="project" value="UniProtKB-SubCell"/>
</dbReference>
<dbReference type="PANTHER" id="PTHR12231">
    <property type="entry name" value="CTX-RELATED TYPE I TRANSMEMBRANE PROTEIN"/>
    <property type="match status" value="1"/>
</dbReference>
<dbReference type="EMBL" id="CM014092">
    <property type="protein sequence ID" value="TKS83533.1"/>
    <property type="molecule type" value="Genomic_DNA"/>
</dbReference>
<evidence type="ECO:0000256" key="4">
    <source>
        <dbReference type="ARBA" id="ARBA00022737"/>
    </source>
</evidence>
<dbReference type="InterPro" id="IPR007110">
    <property type="entry name" value="Ig-like_dom"/>
</dbReference>
<dbReference type="PROSITE" id="PS50835">
    <property type="entry name" value="IG_LIKE"/>
    <property type="match status" value="1"/>
</dbReference>
<keyword evidence="5 10" id="KW-1133">Transmembrane helix</keyword>
<comment type="subcellular location">
    <subcellularLocation>
        <location evidence="1">Membrane</location>
        <topology evidence="1">Single-pass membrane protein</topology>
    </subcellularLocation>
</comment>
<evidence type="ECO:0000256" key="9">
    <source>
        <dbReference type="SAM" id="MobiDB-lite"/>
    </source>
</evidence>
<accession>A0A4U5V6N7</accession>
<feature type="compositionally biased region" description="Polar residues" evidence="9">
    <location>
        <begin position="921"/>
        <end position="943"/>
    </location>
</feature>
<evidence type="ECO:0000256" key="3">
    <source>
        <dbReference type="ARBA" id="ARBA00022729"/>
    </source>
</evidence>
<dbReference type="InterPro" id="IPR003961">
    <property type="entry name" value="FN3_dom"/>
</dbReference>
<evidence type="ECO:0000256" key="1">
    <source>
        <dbReference type="ARBA" id="ARBA00004167"/>
    </source>
</evidence>
<dbReference type="InterPro" id="IPR036179">
    <property type="entry name" value="Ig-like_dom_sf"/>
</dbReference>
<dbReference type="InterPro" id="IPR003599">
    <property type="entry name" value="Ig_sub"/>
</dbReference>
<dbReference type="GO" id="GO:0007399">
    <property type="term" value="P:nervous system development"/>
    <property type="evidence" value="ECO:0007669"/>
    <property type="project" value="UniProtKB-ARBA"/>
</dbReference>
<feature type="region of interest" description="Disordered" evidence="9">
    <location>
        <begin position="530"/>
        <end position="561"/>
    </location>
</feature>
<feature type="transmembrane region" description="Helical" evidence="10">
    <location>
        <begin position="587"/>
        <end position="609"/>
    </location>
</feature>
<evidence type="ECO:0000313" key="13">
    <source>
        <dbReference type="EMBL" id="TKS83533.1"/>
    </source>
</evidence>
<dbReference type="InterPro" id="IPR013098">
    <property type="entry name" value="Ig_I-set"/>
</dbReference>
<feature type="domain" description="Fibronectin type-III" evidence="12">
    <location>
        <begin position="406"/>
        <end position="503"/>
    </location>
</feature>
<keyword evidence="4" id="KW-0677">Repeat</keyword>
<dbReference type="SUPFAM" id="SSF48726">
    <property type="entry name" value="Immunoglobulin"/>
    <property type="match status" value="3"/>
</dbReference>
<feature type="region of interest" description="Disordered" evidence="9">
    <location>
        <begin position="1017"/>
        <end position="1065"/>
    </location>
</feature>
<feature type="region of interest" description="Disordered" evidence="9">
    <location>
        <begin position="917"/>
        <end position="978"/>
    </location>
</feature>
<evidence type="ECO:0000256" key="8">
    <source>
        <dbReference type="ARBA" id="ARBA00023319"/>
    </source>
</evidence>
<dbReference type="PRINTS" id="PR00014">
    <property type="entry name" value="FNTYPEIII"/>
</dbReference>
<dbReference type="AlphaFoldDB" id="A0A4U5V6N7"/>
<feature type="region of interest" description="Disordered" evidence="9">
    <location>
        <begin position="789"/>
        <end position="829"/>
    </location>
</feature>
<protein>
    <submittedName>
        <fullName evidence="13">Roundabout-like protein 2</fullName>
    </submittedName>
</protein>
<dbReference type="FunFam" id="2.60.40.10:FF:000055">
    <property type="entry name" value="roundabout homolog 1 isoform X2"/>
    <property type="match status" value="1"/>
</dbReference>
<dbReference type="SMART" id="SM00060">
    <property type="entry name" value="FN3"/>
    <property type="match status" value="2"/>
</dbReference>
<dbReference type="InterPro" id="IPR013783">
    <property type="entry name" value="Ig-like_fold"/>
</dbReference>
<dbReference type="InterPro" id="IPR051170">
    <property type="entry name" value="Neural/epithelial_adhesion"/>
</dbReference>
<dbReference type="FunFam" id="2.60.40.10:FF:000065">
    <property type="entry name" value="roundabout homolog 1 isoform X3"/>
    <property type="match status" value="1"/>
</dbReference>
<evidence type="ECO:0000313" key="14">
    <source>
        <dbReference type="Proteomes" id="UP000298787"/>
    </source>
</evidence>
<keyword evidence="2 10" id="KW-0812">Transmembrane</keyword>
<sequence length="1065" mass="116097">MRLWQSGRLPVSSVSLRAGIPSPPPSGGKIKLALISKMTGSRYDIRYEKEDFLLRIKKASVSDQGTFACVAENRVGKVEASAYLTIREAPQFVVRPRDQIVAQGRTATFPCETRGKPQPTVFWQREGSQDLLFPNQPTQGDSRVSVSVNGELTISSVQRSDAGYYICQALTVAGSIMAKAQLEVADALKDRPPPIIRQGPSNQTQAVSGIRGPRAYGHLEKEWGQSAWKDPRFSLLEHGSLQIQNTRLSDLGLYTCVATSSSGETSWSAYLDVRDSTDLVDFMSHNATALPGPPSKPEVTDVTKSSISLSWEPGPEAGSPVSSYVIEAFGQSVSNSWQTVADHVKTTEFTVKDLRPNTVYLFIIRAVNAQGLGDPSPMSEPVRTQDISPTAQGVDHRRVQKELGDVVVSMHHPVVLNSTSVQVTWTVDNPSQFIQGYRVLFRQTSGLPSPGPWQIQDLKVASERDITLSGLKKGIVYEIKVRPYFNEFQGADSESMTARTMEEGSYGFPPPLVANQRKCFAVLKFQAASDSADSRKPQQHVHQRVMGPSSNRPTERHHPGVQGAELRDIMTGSEGNNSISDVVKQPAFIAGLGGACWIVLMGFSAWLYWRRKKRKGLSNYADVLPSAAVDKTGTMLSDGAIYSSIDFMGKAGYSSPARGSQPTPYATTQILQSNSFHELAVDRPDPRWKASLQAQQEMANLGYSLTDRRPGSGAKVGKKKKVKGGTKASKSNGTCWANMPLPPPPMHPLPGTEVDLDRYPQESHGGGYDSNSWAPPMSVQTYRHQNLDNEVEEERGPTPPLRGRSSSPAAAPFSQPSSSSLSSTHHEEMQSILQAHLDELTRAYQYEVAKQAWHMKSSPNVSNASIPPMDFMSSTLGSDLGATLLSEEDEEEDERYAVVSKNLCGFEYTPGHSADNLECSGKSSQQCHSDSSGTADHGSQGTHSLGHKRAPMTSLKPQADKVGTLPRRRDTNTDAHTPVMKSLHSVGSRMHSSWAAAASDPSEECMVTVSTLERQHMASWSGTSTSNRATLSRGSHKRPGTDPSHNGHPPTNSTEKREHCKCQSS</sequence>
<dbReference type="Pfam" id="PF13927">
    <property type="entry name" value="Ig_3"/>
    <property type="match status" value="1"/>
</dbReference>
<organism evidence="13 14">
    <name type="scientific">Collichthys lucidus</name>
    <name type="common">Big head croaker</name>
    <name type="synonym">Sciaena lucida</name>
    <dbReference type="NCBI Taxonomy" id="240159"/>
    <lineage>
        <taxon>Eukaryota</taxon>
        <taxon>Metazoa</taxon>
        <taxon>Chordata</taxon>
        <taxon>Craniata</taxon>
        <taxon>Vertebrata</taxon>
        <taxon>Euteleostomi</taxon>
        <taxon>Actinopterygii</taxon>
        <taxon>Neopterygii</taxon>
        <taxon>Teleostei</taxon>
        <taxon>Neoteleostei</taxon>
        <taxon>Acanthomorphata</taxon>
        <taxon>Eupercaria</taxon>
        <taxon>Sciaenidae</taxon>
        <taxon>Collichthys</taxon>
    </lineage>
</organism>
<dbReference type="PROSITE" id="PS50853">
    <property type="entry name" value="FN3"/>
    <property type="match status" value="2"/>
</dbReference>
<dbReference type="InterPro" id="IPR003598">
    <property type="entry name" value="Ig_sub2"/>
</dbReference>
<dbReference type="SUPFAM" id="SSF49265">
    <property type="entry name" value="Fibronectin type III"/>
    <property type="match status" value="1"/>
</dbReference>
<feature type="domain" description="Ig-like" evidence="11">
    <location>
        <begin position="90"/>
        <end position="185"/>
    </location>
</feature>
<keyword evidence="8" id="KW-0393">Immunoglobulin domain</keyword>
<evidence type="ECO:0000256" key="7">
    <source>
        <dbReference type="ARBA" id="ARBA00023157"/>
    </source>
</evidence>
<proteinExistence type="predicted"/>